<gene>
    <name evidence="1" type="ordered locus">Xaut_3607</name>
</gene>
<organism evidence="1 2">
    <name type="scientific">Xanthobacter autotrophicus (strain ATCC BAA-1158 / Py2)</name>
    <dbReference type="NCBI Taxonomy" id="78245"/>
    <lineage>
        <taxon>Bacteria</taxon>
        <taxon>Pseudomonadati</taxon>
        <taxon>Pseudomonadota</taxon>
        <taxon>Alphaproteobacteria</taxon>
        <taxon>Hyphomicrobiales</taxon>
        <taxon>Xanthobacteraceae</taxon>
        <taxon>Xanthobacter</taxon>
    </lineage>
</organism>
<dbReference type="KEGG" id="xau:Xaut_3607"/>
<protein>
    <submittedName>
        <fullName evidence="1">Uncharacterized protein</fullName>
    </submittedName>
</protein>
<dbReference type="AlphaFoldDB" id="A7ILE2"/>
<name>A7ILE2_XANP2</name>
<accession>A7ILE2</accession>
<sequence>MVTFSDRVDLMVGELARSTCDLGDGREVIRLLRSAGFTEQEMDMGLEEALERARFDRINDAILAGLAGGEWPGAA</sequence>
<dbReference type="EMBL" id="CP000781">
    <property type="protein sequence ID" value="ABS68835.1"/>
    <property type="molecule type" value="Genomic_DNA"/>
</dbReference>
<dbReference type="OrthoDB" id="9881797at2"/>
<dbReference type="STRING" id="78245.Xaut_3607"/>
<keyword evidence="2" id="KW-1185">Reference proteome</keyword>
<proteinExistence type="predicted"/>
<dbReference type="HOGENOM" id="CLU_2670225_0_0_5"/>
<evidence type="ECO:0000313" key="1">
    <source>
        <dbReference type="EMBL" id="ABS68835.1"/>
    </source>
</evidence>
<evidence type="ECO:0000313" key="2">
    <source>
        <dbReference type="Proteomes" id="UP000002417"/>
    </source>
</evidence>
<reference evidence="1 2" key="1">
    <citation type="submission" date="2007-07" db="EMBL/GenBank/DDBJ databases">
        <title>Complete sequence of chromosome of Xanthobacter autotrophicus Py2.</title>
        <authorList>
            <consortium name="US DOE Joint Genome Institute"/>
            <person name="Copeland A."/>
            <person name="Lucas S."/>
            <person name="Lapidus A."/>
            <person name="Barry K."/>
            <person name="Glavina del Rio T."/>
            <person name="Hammon N."/>
            <person name="Israni S."/>
            <person name="Dalin E."/>
            <person name="Tice H."/>
            <person name="Pitluck S."/>
            <person name="Sims D."/>
            <person name="Brettin T."/>
            <person name="Bruce D."/>
            <person name="Detter J.C."/>
            <person name="Han C."/>
            <person name="Tapia R."/>
            <person name="Brainard J."/>
            <person name="Schmutz J."/>
            <person name="Larimer F."/>
            <person name="Land M."/>
            <person name="Hauser L."/>
            <person name="Kyrpides N."/>
            <person name="Kim E."/>
            <person name="Ensigns S.A."/>
            <person name="Richardson P."/>
        </authorList>
    </citation>
    <scope>NUCLEOTIDE SEQUENCE [LARGE SCALE GENOMIC DNA]</scope>
    <source>
        <strain evidence="2">ATCC BAA-1158 / Py2</strain>
    </source>
</reference>
<dbReference type="Proteomes" id="UP000002417">
    <property type="component" value="Chromosome"/>
</dbReference>